<sequence>MIGPIEACGYVLPYHEALLTPSCPLGPEEWTPDSGILAFHIALANLKDAMKLWRGVMSPVHRCPNLRPRVETITIAIEVEGVMVKETSGTLAGESGHHFRVLSNLTGSPSLPSGFIRGLQWWCQAGFLQDSQVYFSVPKRWLSLSFSKEVPSWAKLKHRTPRIYAHLPDPFKGSGNKFSRAVDQEITMRSACRCTEVCSLFIVPKRFNVPPLQPTRDSHELLRHAKGREKLDAPQSHVPCNIASNAKMRRDRDNGIVLRLEPAERLLTLIRTFTMHSFPGSRCKTSEALICFSTFIQEGKYKDTEFLSQRVLFTQEHPHQVTL</sequence>
<reference evidence="1" key="1">
    <citation type="journal article" date="2020" name="Stud. Mycol.">
        <title>101 Dothideomycetes genomes: a test case for predicting lifestyles and emergence of pathogens.</title>
        <authorList>
            <person name="Haridas S."/>
            <person name="Albert R."/>
            <person name="Binder M."/>
            <person name="Bloem J."/>
            <person name="Labutti K."/>
            <person name="Salamov A."/>
            <person name="Andreopoulos B."/>
            <person name="Baker S."/>
            <person name="Barry K."/>
            <person name="Bills G."/>
            <person name="Bluhm B."/>
            <person name="Cannon C."/>
            <person name="Castanera R."/>
            <person name="Culley D."/>
            <person name="Daum C."/>
            <person name="Ezra D."/>
            <person name="Gonzalez J."/>
            <person name="Henrissat B."/>
            <person name="Kuo A."/>
            <person name="Liang C."/>
            <person name="Lipzen A."/>
            <person name="Lutzoni F."/>
            <person name="Magnuson J."/>
            <person name="Mondo S."/>
            <person name="Nolan M."/>
            <person name="Ohm R."/>
            <person name="Pangilinan J."/>
            <person name="Park H.-J."/>
            <person name="Ramirez L."/>
            <person name="Alfaro M."/>
            <person name="Sun H."/>
            <person name="Tritt A."/>
            <person name="Yoshinaga Y."/>
            <person name="Zwiers L.-H."/>
            <person name="Turgeon B."/>
            <person name="Goodwin S."/>
            <person name="Spatafora J."/>
            <person name="Crous P."/>
            <person name="Grigoriev I."/>
        </authorList>
    </citation>
    <scope>NUCLEOTIDE SEQUENCE</scope>
    <source>
        <strain evidence="1">ATCC 200398</strain>
    </source>
</reference>
<gene>
    <name evidence="1" type="ORF">BDR25DRAFT_353248</name>
</gene>
<keyword evidence="2" id="KW-1185">Reference proteome</keyword>
<dbReference type="Proteomes" id="UP000799755">
    <property type="component" value="Unassembled WGS sequence"/>
</dbReference>
<dbReference type="EMBL" id="MU003501">
    <property type="protein sequence ID" value="KAF2472938.1"/>
    <property type="molecule type" value="Genomic_DNA"/>
</dbReference>
<evidence type="ECO:0000313" key="2">
    <source>
        <dbReference type="Proteomes" id="UP000799755"/>
    </source>
</evidence>
<evidence type="ECO:0000313" key="1">
    <source>
        <dbReference type="EMBL" id="KAF2472938.1"/>
    </source>
</evidence>
<accession>A0ACB6R0Y1</accession>
<organism evidence="1 2">
    <name type="scientific">Lindgomyces ingoldianus</name>
    <dbReference type="NCBI Taxonomy" id="673940"/>
    <lineage>
        <taxon>Eukaryota</taxon>
        <taxon>Fungi</taxon>
        <taxon>Dikarya</taxon>
        <taxon>Ascomycota</taxon>
        <taxon>Pezizomycotina</taxon>
        <taxon>Dothideomycetes</taxon>
        <taxon>Pleosporomycetidae</taxon>
        <taxon>Pleosporales</taxon>
        <taxon>Lindgomycetaceae</taxon>
        <taxon>Lindgomyces</taxon>
    </lineage>
</organism>
<comment type="caution">
    <text evidence="1">The sequence shown here is derived from an EMBL/GenBank/DDBJ whole genome shotgun (WGS) entry which is preliminary data.</text>
</comment>
<protein>
    <submittedName>
        <fullName evidence="1">Uncharacterized protein</fullName>
    </submittedName>
</protein>
<proteinExistence type="predicted"/>
<name>A0ACB6R0Y1_9PLEO</name>